<evidence type="ECO:0000256" key="6">
    <source>
        <dbReference type="ARBA" id="ARBA00022692"/>
    </source>
</evidence>
<comment type="similarity">
    <text evidence="3 9">Belongs to the CobD/CbiB family.</text>
</comment>
<dbReference type="Proteomes" id="UP000443843">
    <property type="component" value="Unassembled WGS sequence"/>
</dbReference>
<dbReference type="EMBL" id="WNXQ01000001">
    <property type="protein sequence ID" value="MWB76397.1"/>
    <property type="molecule type" value="Genomic_DNA"/>
</dbReference>
<evidence type="ECO:0000313" key="11">
    <source>
        <dbReference type="Proteomes" id="UP000443843"/>
    </source>
</evidence>
<keyword evidence="6 9" id="KW-0812">Transmembrane</keyword>
<proteinExistence type="inferred from homology"/>
<feature type="transmembrane region" description="Helical" evidence="9">
    <location>
        <begin position="282"/>
        <end position="303"/>
    </location>
</feature>
<keyword evidence="7 9" id="KW-1133">Transmembrane helix</keyword>
<keyword evidence="8 9" id="KW-0472">Membrane</keyword>
<protein>
    <recommendedName>
        <fullName evidence="9">Cobalamin biosynthesis protein CobD</fullName>
    </recommendedName>
</protein>
<dbReference type="PANTHER" id="PTHR34308">
    <property type="entry name" value="COBALAMIN BIOSYNTHESIS PROTEIN CBIB"/>
    <property type="match status" value="1"/>
</dbReference>
<feature type="transmembrane region" description="Helical" evidence="9">
    <location>
        <begin position="54"/>
        <end position="75"/>
    </location>
</feature>
<evidence type="ECO:0000256" key="4">
    <source>
        <dbReference type="ARBA" id="ARBA00022475"/>
    </source>
</evidence>
<accession>A0A844VYE3</accession>
<dbReference type="PANTHER" id="PTHR34308:SF1">
    <property type="entry name" value="COBALAMIN BIOSYNTHESIS PROTEIN CBIB"/>
    <property type="match status" value="1"/>
</dbReference>
<comment type="pathway">
    <text evidence="2 9">Cofactor biosynthesis; adenosylcobalamin biosynthesis.</text>
</comment>
<dbReference type="GO" id="GO:0048472">
    <property type="term" value="F:threonine-phosphate decarboxylase activity"/>
    <property type="evidence" value="ECO:0007669"/>
    <property type="project" value="InterPro"/>
</dbReference>
<evidence type="ECO:0000256" key="8">
    <source>
        <dbReference type="ARBA" id="ARBA00023136"/>
    </source>
</evidence>
<keyword evidence="4 9" id="KW-1003">Cell membrane</keyword>
<gene>
    <name evidence="9" type="primary">cobD</name>
    <name evidence="10" type="ORF">GLS40_00010</name>
</gene>
<evidence type="ECO:0000256" key="9">
    <source>
        <dbReference type="HAMAP-Rule" id="MF_00024"/>
    </source>
</evidence>
<dbReference type="GO" id="GO:0005886">
    <property type="term" value="C:plasma membrane"/>
    <property type="evidence" value="ECO:0007669"/>
    <property type="project" value="UniProtKB-SubCell"/>
</dbReference>
<reference evidence="10 11" key="1">
    <citation type="submission" date="2019-11" db="EMBL/GenBank/DDBJ databases">
        <title>Pseudooceanicola pacifica sp. nov., isolated from deep-sea sediment of the Pacific Ocean.</title>
        <authorList>
            <person name="Lyu L."/>
        </authorList>
    </citation>
    <scope>NUCLEOTIDE SEQUENCE [LARGE SCALE GENOMIC DNA]</scope>
    <source>
        <strain evidence="10 11">216_PA32_1</strain>
    </source>
</reference>
<comment type="subcellular location">
    <subcellularLocation>
        <location evidence="1 9">Cell membrane</location>
        <topology evidence="1 9">Multi-pass membrane protein</topology>
    </subcellularLocation>
</comment>
<dbReference type="InterPro" id="IPR004485">
    <property type="entry name" value="Cobalamin_biosynth_CobD/CbiB"/>
</dbReference>
<evidence type="ECO:0000256" key="2">
    <source>
        <dbReference type="ARBA" id="ARBA00004953"/>
    </source>
</evidence>
<keyword evidence="5 9" id="KW-0169">Cobalamin biosynthesis</keyword>
<dbReference type="NCBIfam" id="TIGR00380">
    <property type="entry name" value="cobal_cbiB"/>
    <property type="match status" value="1"/>
</dbReference>
<evidence type="ECO:0000256" key="7">
    <source>
        <dbReference type="ARBA" id="ARBA00022989"/>
    </source>
</evidence>
<evidence type="ECO:0000256" key="3">
    <source>
        <dbReference type="ARBA" id="ARBA00006263"/>
    </source>
</evidence>
<comment type="function">
    <text evidence="9">Converts cobyric acid to cobinamide by the addition of aminopropanol on the F carboxylic group.</text>
</comment>
<evidence type="ECO:0000313" key="10">
    <source>
        <dbReference type="EMBL" id="MWB76397.1"/>
    </source>
</evidence>
<dbReference type="UniPathway" id="UPA00148"/>
<comment type="caution">
    <text evidence="9">Lacks conserved residue(s) required for the propagation of feature annotation.</text>
</comment>
<dbReference type="GO" id="GO:0009236">
    <property type="term" value="P:cobalamin biosynthetic process"/>
    <property type="evidence" value="ECO:0007669"/>
    <property type="project" value="UniProtKB-UniRule"/>
</dbReference>
<dbReference type="GO" id="GO:0015420">
    <property type="term" value="F:ABC-type vitamin B12 transporter activity"/>
    <property type="evidence" value="ECO:0007669"/>
    <property type="project" value="UniProtKB-UniRule"/>
</dbReference>
<evidence type="ECO:0000256" key="5">
    <source>
        <dbReference type="ARBA" id="ARBA00022573"/>
    </source>
</evidence>
<dbReference type="HAMAP" id="MF_00024">
    <property type="entry name" value="CobD_CbiB"/>
    <property type="match status" value="1"/>
</dbReference>
<evidence type="ECO:0000256" key="1">
    <source>
        <dbReference type="ARBA" id="ARBA00004651"/>
    </source>
</evidence>
<dbReference type="AlphaFoldDB" id="A0A844VYE3"/>
<dbReference type="Pfam" id="PF03186">
    <property type="entry name" value="CobD_Cbib"/>
    <property type="match status" value="1"/>
</dbReference>
<name>A0A844VYE3_9RHOB</name>
<comment type="caution">
    <text evidence="10">The sequence shown here is derived from an EMBL/GenBank/DDBJ whole genome shotgun (WGS) entry which is preliminary data.</text>
</comment>
<keyword evidence="11" id="KW-1185">Reference proteome</keyword>
<sequence length="304" mass="32209">MDTAGLLTLALLLDALLGEPGWLWSRLPHPAVLMGRGIGWLESRLNRGTGAQRLAAGILTLLAIVAVAGAIGWLIQQLGPVAIIPAAAILLAQRSLVDHVRAVADGLRMSLAEGRRAVGRIVSRDTAAMDGPAVTRAAIESAAENLSDGVIAPAFWFLVAGLPGLAIYKAVNTADSMIGYRTDRYERFGKAAARADDLLNLIPARLTALILAGTHGGLGHWRDILAEGRRHRSPNAGWPEAAMARAIGTALSGPRAYDGRMQDFPWVFPQGDRAPGPDRIDAAVGALWRVWAVMLVASALLWLA</sequence>
<organism evidence="10 11">
    <name type="scientific">Pseudooceanicola pacificus</name>
    <dbReference type="NCBI Taxonomy" id="2676438"/>
    <lineage>
        <taxon>Bacteria</taxon>
        <taxon>Pseudomonadati</taxon>
        <taxon>Pseudomonadota</taxon>
        <taxon>Alphaproteobacteria</taxon>
        <taxon>Rhodobacterales</taxon>
        <taxon>Paracoccaceae</taxon>
        <taxon>Pseudooceanicola</taxon>
    </lineage>
</organism>
<dbReference type="RefSeq" id="WP_160380556.1">
    <property type="nucleotide sequence ID" value="NZ_WNXQ01000001.1"/>
</dbReference>